<accession>A0A843X1N0</accession>
<proteinExistence type="predicted"/>
<keyword evidence="1" id="KW-0812">Transmembrane</keyword>
<reference evidence="2" key="1">
    <citation type="submission" date="2017-07" db="EMBL/GenBank/DDBJ databases">
        <title>Taro Niue Genome Assembly and Annotation.</title>
        <authorList>
            <person name="Atibalentja N."/>
            <person name="Keating K."/>
            <person name="Fields C.J."/>
        </authorList>
    </citation>
    <scope>NUCLEOTIDE SEQUENCE</scope>
    <source>
        <strain evidence="2">Niue_2</strain>
        <tissue evidence="2">Leaf</tissue>
    </source>
</reference>
<feature type="transmembrane region" description="Helical" evidence="1">
    <location>
        <begin position="97"/>
        <end position="117"/>
    </location>
</feature>
<protein>
    <submittedName>
        <fullName evidence="2">Uncharacterized protein</fullName>
    </submittedName>
</protein>
<keyword evidence="3" id="KW-1185">Reference proteome</keyword>
<dbReference type="EMBL" id="NMUH01004297">
    <property type="protein sequence ID" value="MQM09130.1"/>
    <property type="molecule type" value="Genomic_DNA"/>
</dbReference>
<dbReference type="AlphaFoldDB" id="A0A843X1N0"/>
<gene>
    <name evidence="2" type="ORF">Taro_041995</name>
</gene>
<organism evidence="2 3">
    <name type="scientific">Colocasia esculenta</name>
    <name type="common">Wild taro</name>
    <name type="synonym">Arum esculentum</name>
    <dbReference type="NCBI Taxonomy" id="4460"/>
    <lineage>
        <taxon>Eukaryota</taxon>
        <taxon>Viridiplantae</taxon>
        <taxon>Streptophyta</taxon>
        <taxon>Embryophyta</taxon>
        <taxon>Tracheophyta</taxon>
        <taxon>Spermatophyta</taxon>
        <taxon>Magnoliopsida</taxon>
        <taxon>Liliopsida</taxon>
        <taxon>Araceae</taxon>
        <taxon>Aroideae</taxon>
        <taxon>Colocasieae</taxon>
        <taxon>Colocasia</taxon>
    </lineage>
</organism>
<evidence type="ECO:0000256" key="1">
    <source>
        <dbReference type="SAM" id="Phobius"/>
    </source>
</evidence>
<name>A0A843X1N0_COLES</name>
<comment type="caution">
    <text evidence="2">The sequence shown here is derived from an EMBL/GenBank/DDBJ whole genome shotgun (WGS) entry which is preliminary data.</text>
</comment>
<dbReference type="Proteomes" id="UP000652761">
    <property type="component" value="Unassembled WGS sequence"/>
</dbReference>
<feature type="non-terminal residue" evidence="2">
    <location>
        <position position="1"/>
    </location>
</feature>
<keyword evidence="1" id="KW-0472">Membrane</keyword>
<feature type="transmembrane region" description="Helical" evidence="1">
    <location>
        <begin position="233"/>
        <end position="255"/>
    </location>
</feature>
<keyword evidence="1" id="KW-1133">Transmembrane helix</keyword>
<sequence length="479" mass="50777">LVGGPGMEHPVVCLSTDVATTVHVATSVEASAQLCCRDALPGRDMAGIAVPFPVAMGRLALRTFWLGTRQVTWLRSVTEGDTFVAVSWRVLAVHACLGWPTALLRVCACLLLAGLVVGYKPTVRSGFVVLPRLFAWCLALEGLSHSEVVSIAWDPHPWEPLRERSGLRACSSWQPTGRTLELRGKRVVLGMGPQLGQAAMLRAFVCFCGSSVSLFHGGEAGARLASIGRGRRVPLLAASGGGLVAIVVAMFSSVICCPSLHGGYSLVVPTFPWASLALDLVEAHPPPYFLQLGAPRHGSLVSDGFAKAAVAPCVVSSSGSECCELLYPSELRVVICKFSGSVGDDANFRVYGGGPGGRVVIVGMRLPCKIRVRAIVSCSCCCIVCMASVVTRCVRAMVARLAVDSLAVIFLMWRMVAGKSRCGAPGCLRRIWVCVPLWLREPACGVAFTSVGLFPVELVEALRHLPMVVVSLVLAGCEL</sequence>
<evidence type="ECO:0000313" key="3">
    <source>
        <dbReference type="Proteomes" id="UP000652761"/>
    </source>
</evidence>
<evidence type="ECO:0000313" key="2">
    <source>
        <dbReference type="EMBL" id="MQM09130.1"/>
    </source>
</evidence>